<keyword evidence="3" id="KW-0472">Membrane</keyword>
<dbReference type="Pfam" id="PF05949">
    <property type="entry name" value="DUF881"/>
    <property type="match status" value="1"/>
</dbReference>
<protein>
    <submittedName>
        <fullName evidence="4">DUF881 domain-containing protein</fullName>
    </submittedName>
</protein>
<dbReference type="PANTHER" id="PTHR37313">
    <property type="entry name" value="UPF0749 PROTEIN RV1825"/>
    <property type="match status" value="1"/>
</dbReference>
<keyword evidence="5" id="KW-1185">Reference proteome</keyword>
<keyword evidence="3" id="KW-1133">Transmembrane helix</keyword>
<reference evidence="4" key="1">
    <citation type="submission" date="2022-05" db="EMBL/GenBank/DDBJ databases">
        <title>Jatrophihabitans sp. SB3-54 whole genome sequence.</title>
        <authorList>
            <person name="Suh M.K."/>
            <person name="Eom M.K."/>
            <person name="Kim J.S."/>
            <person name="Kim H.S."/>
            <person name="Do H.E."/>
            <person name="Shin Y.K."/>
            <person name="Lee J.-S."/>
        </authorList>
    </citation>
    <scope>NUCLEOTIDE SEQUENCE</scope>
    <source>
        <strain evidence="4">SB3-54</strain>
    </source>
</reference>
<dbReference type="EMBL" id="CP097463">
    <property type="protein sequence ID" value="WAX57000.1"/>
    <property type="molecule type" value="Genomic_DNA"/>
</dbReference>
<name>A0ABY7JZ53_9ACTN</name>
<evidence type="ECO:0000256" key="3">
    <source>
        <dbReference type="SAM" id="Phobius"/>
    </source>
</evidence>
<dbReference type="InterPro" id="IPR010273">
    <property type="entry name" value="DUF881"/>
</dbReference>
<organism evidence="4 5">
    <name type="scientific">Jatrophihabitans cynanchi</name>
    <dbReference type="NCBI Taxonomy" id="2944128"/>
    <lineage>
        <taxon>Bacteria</taxon>
        <taxon>Bacillati</taxon>
        <taxon>Actinomycetota</taxon>
        <taxon>Actinomycetes</taxon>
        <taxon>Jatrophihabitantales</taxon>
        <taxon>Jatrophihabitantaceae</taxon>
        <taxon>Jatrophihabitans</taxon>
    </lineage>
</organism>
<dbReference type="PANTHER" id="PTHR37313:SF1">
    <property type="entry name" value="UPF0749 PROTEIN RV1823"/>
    <property type="match status" value="1"/>
</dbReference>
<evidence type="ECO:0000256" key="1">
    <source>
        <dbReference type="ARBA" id="ARBA00009108"/>
    </source>
</evidence>
<evidence type="ECO:0000256" key="2">
    <source>
        <dbReference type="SAM" id="MobiDB-lite"/>
    </source>
</evidence>
<dbReference type="Gene3D" id="3.30.70.1880">
    <property type="entry name" value="Protein of unknown function DUF881"/>
    <property type="match status" value="1"/>
</dbReference>
<gene>
    <name evidence="4" type="ORF">M6B22_21140</name>
</gene>
<evidence type="ECO:0000313" key="4">
    <source>
        <dbReference type="EMBL" id="WAX57000.1"/>
    </source>
</evidence>
<sequence>MARDDRHTGARTTAQLVDLVLNPRDLGYEQAAARRGPDAAPRWYDRPAVALGCLVIGFVLVVAYVHTHRGAPDAAKVHQSLVERVHAAERQDASLAASAQRLNGQLNAARGSALPTSGALQGQLARSQQIAGQTAVTGPGLKVTLAEPPAPTPTADPGRVGTVPITATNILSDRDVRSVVNELWADGAEAISVNNVRLTPTSAIRFAGQAVLIDFQPITSPYTVRAIGEPDDLATSFAASEVASRYQTLAGAQGIGFGFSESRSLSLPANAGERPSFAVPLTPTPRSTR</sequence>
<accession>A0ABY7JZ53</accession>
<comment type="similarity">
    <text evidence="1">Belongs to the UPF0749 family.</text>
</comment>
<feature type="transmembrane region" description="Helical" evidence="3">
    <location>
        <begin position="48"/>
        <end position="66"/>
    </location>
</feature>
<feature type="region of interest" description="Disordered" evidence="2">
    <location>
        <begin position="267"/>
        <end position="289"/>
    </location>
</feature>
<dbReference type="Proteomes" id="UP001164693">
    <property type="component" value="Chromosome"/>
</dbReference>
<dbReference type="RefSeq" id="WP_269443534.1">
    <property type="nucleotide sequence ID" value="NZ_CP097463.1"/>
</dbReference>
<proteinExistence type="inferred from homology"/>
<keyword evidence="3" id="KW-0812">Transmembrane</keyword>
<evidence type="ECO:0000313" key="5">
    <source>
        <dbReference type="Proteomes" id="UP001164693"/>
    </source>
</evidence>